<dbReference type="InterPro" id="IPR020825">
    <property type="entry name" value="Phe-tRNA_synthase-like_B3/B4"/>
</dbReference>
<evidence type="ECO:0000256" key="11">
    <source>
        <dbReference type="ARBA" id="ARBA00022884"/>
    </source>
</evidence>
<dbReference type="Proteomes" id="UP000473648">
    <property type="component" value="Unassembled WGS sequence"/>
</dbReference>
<protein>
    <recommendedName>
        <fullName evidence="15">Phenylalanine--tRNA ligase beta subunit</fullName>
        <ecNumber evidence="15">6.1.1.20</ecNumber>
    </recommendedName>
    <alternativeName>
        <fullName evidence="15">Phenylalanyl-tRNA synthetase beta subunit</fullName>
        <shortName evidence="15">PheRS</shortName>
    </alternativeName>
</protein>
<keyword evidence="21" id="KW-1185">Reference proteome</keyword>
<keyword evidence="10 15" id="KW-0460">Magnesium</keyword>
<feature type="binding site" evidence="15">
    <location>
        <position position="470"/>
    </location>
    <ligand>
        <name>Mg(2+)</name>
        <dbReference type="ChEBI" id="CHEBI:18420"/>
        <note>shared with alpha subunit</note>
    </ligand>
</feature>
<dbReference type="SUPFAM" id="SSF50249">
    <property type="entry name" value="Nucleic acid-binding proteins"/>
    <property type="match status" value="1"/>
</dbReference>
<dbReference type="GO" id="GO:0016740">
    <property type="term" value="F:transferase activity"/>
    <property type="evidence" value="ECO:0007669"/>
    <property type="project" value="UniProtKB-ARBA"/>
</dbReference>
<dbReference type="SMART" id="SM00874">
    <property type="entry name" value="B5"/>
    <property type="match status" value="1"/>
</dbReference>
<feature type="binding site" evidence="15">
    <location>
        <position position="467"/>
    </location>
    <ligand>
        <name>Mg(2+)</name>
        <dbReference type="ChEBI" id="CHEBI:18420"/>
        <note>shared with alpha subunit</note>
    </ligand>
</feature>
<dbReference type="Gene3D" id="3.30.930.10">
    <property type="entry name" value="Bira Bifunctional Protein, Domain 2"/>
    <property type="match status" value="1"/>
</dbReference>
<feature type="domain" description="B5" evidence="19">
    <location>
        <begin position="407"/>
        <end position="483"/>
    </location>
</feature>
<organism evidence="20 21">
    <name type="scientific">Candidatus Pseudoramibacter fermentans</name>
    <dbReference type="NCBI Taxonomy" id="2594427"/>
    <lineage>
        <taxon>Bacteria</taxon>
        <taxon>Bacillati</taxon>
        <taxon>Bacillota</taxon>
        <taxon>Clostridia</taxon>
        <taxon>Eubacteriales</taxon>
        <taxon>Eubacteriaceae</taxon>
        <taxon>Pseudoramibacter</taxon>
    </lineage>
</organism>
<evidence type="ECO:0000256" key="3">
    <source>
        <dbReference type="ARBA" id="ARBA00011209"/>
    </source>
</evidence>
<keyword evidence="8 15" id="KW-0547">Nucleotide-binding</keyword>
<comment type="caution">
    <text evidence="20">The sequence shown here is derived from an EMBL/GenBank/DDBJ whole genome shotgun (WGS) entry which is preliminary data.</text>
</comment>
<dbReference type="Pfam" id="PF17759">
    <property type="entry name" value="tRNA_synthFbeta"/>
    <property type="match status" value="1"/>
</dbReference>
<evidence type="ECO:0000256" key="8">
    <source>
        <dbReference type="ARBA" id="ARBA00022741"/>
    </source>
</evidence>
<evidence type="ECO:0000256" key="6">
    <source>
        <dbReference type="ARBA" id="ARBA00022598"/>
    </source>
</evidence>
<dbReference type="Gene3D" id="2.40.50.140">
    <property type="entry name" value="Nucleic acid-binding proteins"/>
    <property type="match status" value="1"/>
</dbReference>
<evidence type="ECO:0000256" key="7">
    <source>
        <dbReference type="ARBA" id="ARBA00022723"/>
    </source>
</evidence>
<keyword evidence="6 15" id="KW-0436">Ligase</keyword>
<evidence type="ECO:0000256" key="4">
    <source>
        <dbReference type="ARBA" id="ARBA00022490"/>
    </source>
</evidence>
<comment type="subcellular location">
    <subcellularLocation>
        <location evidence="1 15">Cytoplasm</location>
    </subcellularLocation>
</comment>
<dbReference type="InterPro" id="IPR033714">
    <property type="entry name" value="tRNA_bind_bactPheRS"/>
</dbReference>
<feature type="binding site" evidence="15">
    <location>
        <position position="461"/>
    </location>
    <ligand>
        <name>Mg(2+)</name>
        <dbReference type="ChEBI" id="CHEBI:18420"/>
        <note>shared with alpha subunit</note>
    </ligand>
</feature>
<keyword evidence="5 16" id="KW-0820">tRNA-binding</keyword>
<dbReference type="SUPFAM" id="SSF46955">
    <property type="entry name" value="Putative DNA-binding domain"/>
    <property type="match status" value="1"/>
</dbReference>
<keyword evidence="11 16" id="KW-0694">RNA-binding</keyword>
<dbReference type="FunFam" id="3.30.70.380:FF:000001">
    <property type="entry name" value="Phenylalanine--tRNA ligase beta subunit"/>
    <property type="match status" value="1"/>
</dbReference>
<gene>
    <name evidence="15" type="primary">pheT</name>
    <name evidence="20" type="ORF">FRC53_05720</name>
</gene>
<evidence type="ECO:0000259" key="18">
    <source>
        <dbReference type="PROSITE" id="PS51447"/>
    </source>
</evidence>
<dbReference type="GO" id="GO:0140096">
    <property type="term" value="F:catalytic activity, acting on a protein"/>
    <property type="evidence" value="ECO:0007669"/>
    <property type="project" value="UniProtKB-ARBA"/>
</dbReference>
<dbReference type="CDD" id="cd00769">
    <property type="entry name" value="PheRS_beta_core"/>
    <property type="match status" value="1"/>
</dbReference>
<evidence type="ECO:0000256" key="10">
    <source>
        <dbReference type="ARBA" id="ARBA00022842"/>
    </source>
</evidence>
<dbReference type="Pfam" id="PF03483">
    <property type="entry name" value="B3_4"/>
    <property type="match status" value="1"/>
</dbReference>
<dbReference type="SMART" id="SM00873">
    <property type="entry name" value="B3_4"/>
    <property type="match status" value="1"/>
</dbReference>
<comment type="subunit">
    <text evidence="3 15">Tetramer of two alpha and two beta subunits.</text>
</comment>
<dbReference type="SUPFAM" id="SSF55681">
    <property type="entry name" value="Class II aaRS and biotin synthetases"/>
    <property type="match status" value="1"/>
</dbReference>
<accession>A0A6L5GSZ9</accession>
<feature type="domain" description="FDX-ACB" evidence="18">
    <location>
        <begin position="697"/>
        <end position="790"/>
    </location>
</feature>
<evidence type="ECO:0000256" key="1">
    <source>
        <dbReference type="ARBA" id="ARBA00004496"/>
    </source>
</evidence>
<dbReference type="Gene3D" id="3.50.40.10">
    <property type="entry name" value="Phenylalanyl-trna Synthetase, Chain B, domain 3"/>
    <property type="match status" value="1"/>
</dbReference>
<dbReference type="InterPro" id="IPR002547">
    <property type="entry name" value="tRNA-bd_dom"/>
</dbReference>
<comment type="similarity">
    <text evidence="2 15">Belongs to the phenylalanyl-tRNA synthetase beta subunit family. Type 1 subfamily.</text>
</comment>
<dbReference type="EC" id="6.1.1.20" evidence="15"/>
<feature type="binding site" evidence="15">
    <location>
        <position position="471"/>
    </location>
    <ligand>
        <name>Mg(2+)</name>
        <dbReference type="ChEBI" id="CHEBI:18420"/>
        <note>shared with alpha subunit</note>
    </ligand>
</feature>
<dbReference type="InterPro" id="IPR005147">
    <property type="entry name" value="tRNA_synthase_B5-dom"/>
</dbReference>
<evidence type="ECO:0000256" key="5">
    <source>
        <dbReference type="ARBA" id="ARBA00022555"/>
    </source>
</evidence>
<dbReference type="InterPro" id="IPR045060">
    <property type="entry name" value="Phe-tRNA-ligase_IIc_bsu"/>
</dbReference>
<keyword evidence="12 15" id="KW-0648">Protein biosynthesis</keyword>
<evidence type="ECO:0000256" key="9">
    <source>
        <dbReference type="ARBA" id="ARBA00022840"/>
    </source>
</evidence>
<dbReference type="Gene3D" id="3.30.70.380">
    <property type="entry name" value="Ferrodoxin-fold anticodon-binding domain"/>
    <property type="match status" value="1"/>
</dbReference>
<evidence type="ECO:0000313" key="20">
    <source>
        <dbReference type="EMBL" id="MQM72910.1"/>
    </source>
</evidence>
<name>A0A6L5GSZ9_9FIRM</name>
<reference evidence="20" key="1">
    <citation type="journal article" date="2020" name="Appl. Environ. Microbiol.">
        <title>Medium-Chain Fatty Acid Synthesis by 'Candidatus Weimeria bifida' gen. nov., sp. nov., and 'Candidatus Pseudoramibacter fermentans' sp. nov.</title>
        <authorList>
            <person name="Scarborough M.J."/>
            <person name="Myers K.S."/>
            <person name="Donohue T.J."/>
            <person name="Noguera D.R."/>
        </authorList>
    </citation>
    <scope>NUCLEOTIDE SEQUENCE</scope>
    <source>
        <strain evidence="20">EUB1.1</strain>
    </source>
</reference>
<dbReference type="GO" id="GO:0000287">
    <property type="term" value="F:magnesium ion binding"/>
    <property type="evidence" value="ECO:0007669"/>
    <property type="project" value="UniProtKB-UniRule"/>
</dbReference>
<dbReference type="InterPro" id="IPR005121">
    <property type="entry name" value="Fdx_antiC-bd"/>
</dbReference>
<dbReference type="PANTHER" id="PTHR10947">
    <property type="entry name" value="PHENYLALANYL-TRNA SYNTHETASE BETA CHAIN AND LEUCINE-RICH REPEAT-CONTAINING PROTEIN 47"/>
    <property type="match status" value="1"/>
</dbReference>
<comment type="catalytic activity">
    <reaction evidence="14 15">
        <text>tRNA(Phe) + L-phenylalanine + ATP = L-phenylalanyl-tRNA(Phe) + AMP + diphosphate + H(+)</text>
        <dbReference type="Rhea" id="RHEA:19413"/>
        <dbReference type="Rhea" id="RHEA-COMP:9668"/>
        <dbReference type="Rhea" id="RHEA-COMP:9699"/>
        <dbReference type="ChEBI" id="CHEBI:15378"/>
        <dbReference type="ChEBI" id="CHEBI:30616"/>
        <dbReference type="ChEBI" id="CHEBI:33019"/>
        <dbReference type="ChEBI" id="CHEBI:58095"/>
        <dbReference type="ChEBI" id="CHEBI:78442"/>
        <dbReference type="ChEBI" id="CHEBI:78531"/>
        <dbReference type="ChEBI" id="CHEBI:456215"/>
        <dbReference type="EC" id="6.1.1.20"/>
    </reaction>
</comment>
<dbReference type="InterPro" id="IPR041616">
    <property type="entry name" value="PheRS_beta_core"/>
</dbReference>
<comment type="cofactor">
    <cofactor evidence="15">
        <name>Mg(2+)</name>
        <dbReference type="ChEBI" id="CHEBI:18420"/>
    </cofactor>
    <text evidence="15">Binds 2 magnesium ions per tetramer.</text>
</comment>
<dbReference type="EMBL" id="VOGB01000004">
    <property type="protein sequence ID" value="MQM72910.1"/>
    <property type="molecule type" value="Genomic_DNA"/>
</dbReference>
<keyword evidence="4 15" id="KW-0963">Cytoplasm</keyword>
<evidence type="ECO:0000256" key="16">
    <source>
        <dbReference type="PROSITE-ProRule" id="PRU00209"/>
    </source>
</evidence>
<dbReference type="InterPro" id="IPR012340">
    <property type="entry name" value="NA-bd_OB-fold"/>
</dbReference>
<dbReference type="NCBIfam" id="TIGR00472">
    <property type="entry name" value="pheT_bact"/>
    <property type="match status" value="1"/>
</dbReference>
<dbReference type="SUPFAM" id="SSF54991">
    <property type="entry name" value="Anticodon-binding domain of PheRS"/>
    <property type="match status" value="1"/>
</dbReference>
<feature type="domain" description="TRNA-binding" evidence="17">
    <location>
        <begin position="39"/>
        <end position="154"/>
    </location>
</feature>
<dbReference type="SMART" id="SM00896">
    <property type="entry name" value="FDX-ACB"/>
    <property type="match status" value="1"/>
</dbReference>
<sequence length="792" mass="89212">MLASFNWLKEFVKIDQNVKTFGDTLTMAGTKVETITPVNEKVRGIVTGKITKIEKHPNADRLRVCTVAFGENKTLPIITNAQNVYEGAVVPVALDGAIIDTGTQINASEMRGVRSEGMMCSVKEMGLDTSLFNKEATQQVYIFPEGTESGLDVRELFWVDDHIIDIELTANRGDCQSIYGIAKEAAAALDQPIKPIELYQSTENDSEIENYLKVAVKDPHCKRYTAKVFKVNKIEPSPIWMQRKLLNSGVRPINNIVDVTNYVMIELGQPLHAFDYDHIGTKEIVVNRVDDPTFTTLDGEKRKIDNQMMMITNGEKPIAIAGIMGGLNSEITDQTQYMVLESAFFDKTSIRTTSRKLGLRTEASARYEKGSYAELCETASLRAAYLLEKIGACTAVPGMIDVYPNPEENYQIKVNCDWINRYLGIQISEDEIVSILKRLFLSVNVLDDHTLMITVPNERQDLRIREDIAEEVARIYGYDKIPNTLMQGSTLIGQKTAAQKYQQQVENFLIGAGYYQTMTTSFTSPRMIEAMRLEGSENPIKIVNPLGEDTSIMRFTLAGQQLELIAMNHSRKNPSGQFFEIAATYHENENKAELPIQRNHLVLSMYNAGDFYTMKGVLEALLRNQDVRFEMGGRDLFHPGRKAIITVNGEQIGDFGEIHPVVAKQLSLPKRVYLAELDFDKLTELNAGHTVKYKNLPKYPASQRDLAVVIDNNIPAIKVRDIIHAHRGGIIESIKLFDVYRGEQIPKNKKSLAYSITFRHSDRTLKDQEINEVMDAIVSELQTKLNAQLRDE</sequence>
<dbReference type="SUPFAM" id="SSF56037">
    <property type="entry name" value="PheT/TilS domain"/>
    <property type="match status" value="1"/>
</dbReference>
<dbReference type="Gene3D" id="3.30.56.10">
    <property type="match status" value="2"/>
</dbReference>
<evidence type="ECO:0000256" key="14">
    <source>
        <dbReference type="ARBA" id="ARBA00049255"/>
    </source>
</evidence>
<evidence type="ECO:0000256" key="13">
    <source>
        <dbReference type="ARBA" id="ARBA00023146"/>
    </source>
</evidence>
<evidence type="ECO:0000259" key="17">
    <source>
        <dbReference type="PROSITE" id="PS50886"/>
    </source>
</evidence>
<dbReference type="Pfam" id="PF03147">
    <property type="entry name" value="FDX-ACB"/>
    <property type="match status" value="1"/>
</dbReference>
<dbReference type="GO" id="GO:0009328">
    <property type="term" value="C:phenylalanine-tRNA ligase complex"/>
    <property type="evidence" value="ECO:0007669"/>
    <property type="project" value="TreeGrafter"/>
</dbReference>
<keyword evidence="9 15" id="KW-0067">ATP-binding</keyword>
<keyword evidence="13 15" id="KW-0030">Aminoacyl-tRNA synthetase</keyword>
<evidence type="ECO:0000256" key="12">
    <source>
        <dbReference type="ARBA" id="ARBA00022917"/>
    </source>
</evidence>
<dbReference type="GO" id="GO:0006432">
    <property type="term" value="P:phenylalanyl-tRNA aminoacylation"/>
    <property type="evidence" value="ECO:0007669"/>
    <property type="project" value="UniProtKB-UniRule"/>
</dbReference>
<keyword evidence="7 15" id="KW-0479">Metal-binding</keyword>
<evidence type="ECO:0000313" key="21">
    <source>
        <dbReference type="Proteomes" id="UP000473648"/>
    </source>
</evidence>
<dbReference type="CDD" id="cd02796">
    <property type="entry name" value="tRNA_bind_bactPheRS"/>
    <property type="match status" value="1"/>
</dbReference>
<evidence type="ECO:0000256" key="2">
    <source>
        <dbReference type="ARBA" id="ARBA00008653"/>
    </source>
</evidence>
<dbReference type="GO" id="GO:0004826">
    <property type="term" value="F:phenylalanine-tRNA ligase activity"/>
    <property type="evidence" value="ECO:0007669"/>
    <property type="project" value="UniProtKB-UniRule"/>
</dbReference>
<dbReference type="InterPro" id="IPR005146">
    <property type="entry name" value="B3/B4_tRNA-bd"/>
</dbReference>
<dbReference type="GO" id="GO:0000049">
    <property type="term" value="F:tRNA binding"/>
    <property type="evidence" value="ECO:0007669"/>
    <property type="project" value="UniProtKB-UniRule"/>
</dbReference>
<dbReference type="AlphaFoldDB" id="A0A6L5GSZ9"/>
<dbReference type="HAMAP" id="MF_00283">
    <property type="entry name" value="Phe_tRNA_synth_beta1"/>
    <property type="match status" value="1"/>
</dbReference>
<dbReference type="InterPro" id="IPR009061">
    <property type="entry name" value="DNA-bd_dom_put_sf"/>
</dbReference>
<dbReference type="PANTHER" id="PTHR10947:SF0">
    <property type="entry name" value="PHENYLALANINE--TRNA LIGASE BETA SUBUNIT"/>
    <property type="match status" value="1"/>
</dbReference>
<dbReference type="InterPro" id="IPR036690">
    <property type="entry name" value="Fdx_antiC-bd_sf"/>
</dbReference>
<dbReference type="Pfam" id="PF03484">
    <property type="entry name" value="B5"/>
    <property type="match status" value="1"/>
</dbReference>
<dbReference type="InterPro" id="IPR004532">
    <property type="entry name" value="Phe-tRNA-ligase_IIc_bsu_bact"/>
</dbReference>
<dbReference type="InterPro" id="IPR045864">
    <property type="entry name" value="aa-tRNA-synth_II/BPL/LPL"/>
</dbReference>
<dbReference type="PROSITE" id="PS51483">
    <property type="entry name" value="B5"/>
    <property type="match status" value="1"/>
</dbReference>
<dbReference type="PROSITE" id="PS51447">
    <property type="entry name" value="FDX_ACB"/>
    <property type="match status" value="1"/>
</dbReference>
<dbReference type="Pfam" id="PF01588">
    <property type="entry name" value="tRNA_bind"/>
    <property type="match status" value="1"/>
</dbReference>
<evidence type="ECO:0000259" key="19">
    <source>
        <dbReference type="PROSITE" id="PS51483"/>
    </source>
</evidence>
<evidence type="ECO:0000256" key="15">
    <source>
        <dbReference type="HAMAP-Rule" id="MF_00283"/>
    </source>
</evidence>
<proteinExistence type="inferred from homology"/>
<dbReference type="GO" id="GO:0005524">
    <property type="term" value="F:ATP binding"/>
    <property type="evidence" value="ECO:0007669"/>
    <property type="project" value="UniProtKB-UniRule"/>
</dbReference>
<dbReference type="PROSITE" id="PS50886">
    <property type="entry name" value="TRBD"/>
    <property type="match status" value="1"/>
</dbReference>